<proteinExistence type="inferred from homology"/>
<dbReference type="Pfam" id="PF13307">
    <property type="entry name" value="Helicase_C_2"/>
    <property type="match status" value="1"/>
</dbReference>
<evidence type="ECO:0000256" key="3">
    <source>
        <dbReference type="ARBA" id="ARBA00022840"/>
    </source>
</evidence>
<evidence type="ECO:0000256" key="2">
    <source>
        <dbReference type="ARBA" id="ARBA00022801"/>
    </source>
</evidence>
<evidence type="ECO:0000259" key="5">
    <source>
        <dbReference type="PROSITE" id="PS51193"/>
    </source>
</evidence>
<keyword evidence="7" id="KW-1185">Reference proteome</keyword>
<dbReference type="RefSeq" id="WP_191695905.1">
    <property type="nucleotide sequence ID" value="NZ_JACSQN010000021.1"/>
</dbReference>
<keyword evidence="1" id="KW-0547">Nucleotide-binding</keyword>
<dbReference type="Proteomes" id="UP000626786">
    <property type="component" value="Unassembled WGS sequence"/>
</dbReference>
<dbReference type="InterPro" id="IPR027417">
    <property type="entry name" value="P-loop_NTPase"/>
</dbReference>
<dbReference type="SUPFAM" id="SSF52540">
    <property type="entry name" value="P-loop containing nucleoside triphosphate hydrolases"/>
    <property type="match status" value="1"/>
</dbReference>
<organism evidence="6 7">
    <name type="scientific">Sporosarcina quadrami</name>
    <dbReference type="NCBI Taxonomy" id="2762234"/>
    <lineage>
        <taxon>Bacteria</taxon>
        <taxon>Bacillati</taxon>
        <taxon>Bacillota</taxon>
        <taxon>Bacilli</taxon>
        <taxon>Bacillales</taxon>
        <taxon>Caryophanaceae</taxon>
        <taxon>Sporosarcina</taxon>
    </lineage>
</organism>
<dbReference type="PANTHER" id="PTHR11472">
    <property type="entry name" value="DNA REPAIR DEAD HELICASE RAD3/XP-D SUBFAMILY MEMBER"/>
    <property type="match status" value="1"/>
</dbReference>
<dbReference type="Pfam" id="PF00270">
    <property type="entry name" value="DEAD"/>
    <property type="match status" value="1"/>
</dbReference>
<evidence type="ECO:0000256" key="1">
    <source>
        <dbReference type="ARBA" id="ARBA00022741"/>
    </source>
</evidence>
<comment type="similarity">
    <text evidence="4">Belongs to the helicase family. DinG subfamily.</text>
</comment>
<keyword evidence="2" id="KW-0378">Hydrolase</keyword>
<accession>A0ABR8UDH5</accession>
<dbReference type="InterPro" id="IPR011545">
    <property type="entry name" value="DEAD/DEAH_box_helicase_dom"/>
</dbReference>
<keyword evidence="6" id="KW-0347">Helicase</keyword>
<sequence length="639" mass="73736">MSNKMPFALSKEKSFYESLNDWIGDTLYDDLTEKGFECRDEQIFMAFQIEQALKEKKVLLAEAGVGTGKTIAYLLPAIAYARYTGKPALISCADETLIDQLVKKEGDIHKIGEALNIDIDVRLAKARDQYVCLKRLDDTLDASDEEFAEIIHGELPDFVNGNGSLQSIYPYGERSDYPDLNDQQWNSINFNPIQQCLACDVRNRCGQTIHRNHYRESADLIICSHDFYMEHIWTKESRKRQEQLTLLPEVSMIVFDEGHLLEYSAQRALTYEVQNQTLLNLMERIMVDGIREETLQLMERLIDVHEHFFRLLKSNAQVGLDERIAIQKSAELLAAGKDAVAISTELLEEFVFEGELYIIPEYDLKMVEEYLEQYIFSMELFISENDVVDWLEKRADEVTLIIMPRLVTDILQEKLFSSQIPIVFSSATLSVEEDFTYILDSLGIEDFLSFSVQSPFDYKEKMQVLVTDVEVNGKSKYVEGLLRDEQQTLLLFKSEQSMLDFEAQLDEEQKTKIAFEGERELSAMIRDFQQKNISILCSYHLWEGLDIPQDALTRVIIYDLPVPPKDPLFDARRKNAEKPFEEVDLPFMLLRLRQGAGRLIRTSEDYGTVHILLEGKEQEMKQVISRLFPVEIQLTAAVL</sequence>
<dbReference type="PROSITE" id="PS51193">
    <property type="entry name" value="HELICASE_ATP_BIND_2"/>
    <property type="match status" value="1"/>
</dbReference>
<gene>
    <name evidence="6" type="ORF">H9649_16020</name>
</gene>
<dbReference type="InterPro" id="IPR045028">
    <property type="entry name" value="DinG/Rad3-like"/>
</dbReference>
<dbReference type="InterPro" id="IPR014013">
    <property type="entry name" value="Helic_SF1/SF2_ATP-bd_DinG/Rad3"/>
</dbReference>
<dbReference type="InterPro" id="IPR014001">
    <property type="entry name" value="Helicase_ATP-bd"/>
</dbReference>
<dbReference type="SMART" id="SM00487">
    <property type="entry name" value="DEXDc"/>
    <property type="match status" value="1"/>
</dbReference>
<comment type="caution">
    <text evidence="6">The sequence shown here is derived from an EMBL/GenBank/DDBJ whole genome shotgun (WGS) entry which is preliminary data.</text>
</comment>
<dbReference type="EMBL" id="JACSQN010000021">
    <property type="protein sequence ID" value="MBD7986079.1"/>
    <property type="molecule type" value="Genomic_DNA"/>
</dbReference>
<dbReference type="Gene3D" id="3.40.50.300">
    <property type="entry name" value="P-loop containing nucleotide triphosphate hydrolases"/>
    <property type="match status" value="2"/>
</dbReference>
<protein>
    <submittedName>
        <fullName evidence="6">ATP-dependent DNA helicase</fullName>
    </submittedName>
</protein>
<dbReference type="InterPro" id="IPR006555">
    <property type="entry name" value="ATP-dep_Helicase_C"/>
</dbReference>
<name>A0ABR8UDH5_9BACL</name>
<dbReference type="GO" id="GO:0004386">
    <property type="term" value="F:helicase activity"/>
    <property type="evidence" value="ECO:0007669"/>
    <property type="project" value="UniProtKB-KW"/>
</dbReference>
<evidence type="ECO:0000313" key="6">
    <source>
        <dbReference type="EMBL" id="MBD7986079.1"/>
    </source>
</evidence>
<keyword evidence="3" id="KW-0067">ATP-binding</keyword>
<dbReference type="PANTHER" id="PTHR11472:SF57">
    <property type="entry name" value="ATP-DEPENDENT HELICASE YPVA-RELATED"/>
    <property type="match status" value="1"/>
</dbReference>
<dbReference type="SMART" id="SM00491">
    <property type="entry name" value="HELICc2"/>
    <property type="match status" value="1"/>
</dbReference>
<reference evidence="6 7" key="1">
    <citation type="submission" date="2020-08" db="EMBL/GenBank/DDBJ databases">
        <title>A Genomic Blueprint of the Chicken Gut Microbiome.</title>
        <authorList>
            <person name="Gilroy R."/>
            <person name="Ravi A."/>
            <person name="Getino M."/>
            <person name="Pursley I."/>
            <person name="Horton D.L."/>
            <person name="Alikhan N.-F."/>
            <person name="Baker D."/>
            <person name="Gharbi K."/>
            <person name="Hall N."/>
            <person name="Watson M."/>
            <person name="Adriaenssens E.M."/>
            <person name="Foster-Nyarko E."/>
            <person name="Jarju S."/>
            <person name="Secka A."/>
            <person name="Antonio M."/>
            <person name="Oren A."/>
            <person name="Chaudhuri R."/>
            <person name="La Ragione R.M."/>
            <person name="Hildebrand F."/>
            <person name="Pallen M.J."/>
        </authorList>
    </citation>
    <scope>NUCLEOTIDE SEQUENCE [LARGE SCALE GENOMIC DNA]</scope>
    <source>
        <strain evidence="6 7">Sa2YVA2</strain>
    </source>
</reference>
<evidence type="ECO:0000313" key="7">
    <source>
        <dbReference type="Proteomes" id="UP000626786"/>
    </source>
</evidence>
<evidence type="ECO:0000256" key="4">
    <source>
        <dbReference type="ARBA" id="ARBA00038058"/>
    </source>
</evidence>
<feature type="domain" description="Helicase ATP-binding" evidence="5">
    <location>
        <begin position="28"/>
        <end position="305"/>
    </location>
</feature>